<evidence type="ECO:0008006" key="3">
    <source>
        <dbReference type="Google" id="ProtNLM"/>
    </source>
</evidence>
<accession>A0ABS1IUZ3</accession>
<sequence>MKILFLMISTLLLSSCITGHVTEEEMLEYKGKNIQVFMSEQYLWNYRKSHNSQKVINDRVFFDDSAIFIEEQVSAVSENIKRLCRINGGASKITPLSGDIRLDLRKTHQLLNNLNISLIFKEYDMFKDVSIELKKEGAKNNFYFNKLQEYIEKEYFFDNFICQLDGKRSWSVSVYPMPPREDKSQIDSIFIFVIVNEI</sequence>
<evidence type="ECO:0000313" key="2">
    <source>
        <dbReference type="Proteomes" id="UP001296921"/>
    </source>
</evidence>
<dbReference type="RefSeq" id="WP_218468438.1">
    <property type="nucleotide sequence ID" value="NZ_JADRCR010000012.1"/>
</dbReference>
<gene>
    <name evidence="1" type="ORF">I2494_17910</name>
</gene>
<protein>
    <recommendedName>
        <fullName evidence="3">Lipoprotein</fullName>
    </recommendedName>
</protein>
<keyword evidence="2" id="KW-1185">Reference proteome</keyword>
<comment type="caution">
    <text evidence="1">The sequence shown here is derived from an EMBL/GenBank/DDBJ whole genome shotgun (WGS) entry which is preliminary data.</text>
</comment>
<evidence type="ECO:0000313" key="1">
    <source>
        <dbReference type="EMBL" id="MBK5145558.1"/>
    </source>
</evidence>
<dbReference type="PROSITE" id="PS51257">
    <property type="entry name" value="PROKAR_LIPOPROTEIN"/>
    <property type="match status" value="1"/>
</dbReference>
<proteinExistence type="predicted"/>
<reference evidence="1 2" key="1">
    <citation type="submission" date="2020-11" db="EMBL/GenBank/DDBJ databases">
        <title>Insectihabitans protaetiae gen. nov. sp. nov. and Insectihabitans allomyrinae sp. nov., isolated from larvae of Protaetia brevitarsis seulensis and Allomyrina dichotoma, respectively.</title>
        <authorList>
            <person name="Lee S.D."/>
            <person name="Byeon Y.-S."/>
            <person name="Kim S.-M."/>
            <person name="Yang H.L."/>
            <person name="Kim I.S."/>
        </authorList>
    </citation>
    <scope>NUCLEOTIDE SEQUENCE [LARGE SCALE GENOMIC DNA]</scope>
    <source>
        <strain evidence="1 2">BWR-B9</strain>
    </source>
</reference>
<name>A0ABS1IUZ3_9GAMM</name>
<dbReference type="Proteomes" id="UP001296921">
    <property type="component" value="Unassembled WGS sequence"/>
</dbReference>
<organism evidence="1 2">
    <name type="scientific">Limnobaculum allomyrinae</name>
    <dbReference type="NCBI Taxonomy" id="2791986"/>
    <lineage>
        <taxon>Bacteria</taxon>
        <taxon>Pseudomonadati</taxon>
        <taxon>Pseudomonadota</taxon>
        <taxon>Gammaproteobacteria</taxon>
        <taxon>Enterobacterales</taxon>
        <taxon>Budviciaceae</taxon>
        <taxon>Limnobaculum</taxon>
    </lineage>
</organism>
<dbReference type="EMBL" id="JADRCR010000012">
    <property type="protein sequence ID" value="MBK5145558.1"/>
    <property type="molecule type" value="Genomic_DNA"/>
</dbReference>